<dbReference type="EMBL" id="KV722479">
    <property type="protein sequence ID" value="OCH87604.1"/>
    <property type="molecule type" value="Genomic_DNA"/>
</dbReference>
<name>A0A8E2AQP7_9APHY</name>
<keyword evidence="2" id="KW-1185">Reference proteome</keyword>
<dbReference type="OrthoDB" id="1681765at2759"/>
<accession>A0A8E2AQP7</accession>
<protein>
    <submittedName>
        <fullName evidence="1">Uncharacterized protein</fullName>
    </submittedName>
</protein>
<dbReference type="Proteomes" id="UP000250043">
    <property type="component" value="Unassembled WGS sequence"/>
</dbReference>
<organism evidence="1 2">
    <name type="scientific">Obba rivulosa</name>
    <dbReference type="NCBI Taxonomy" id="1052685"/>
    <lineage>
        <taxon>Eukaryota</taxon>
        <taxon>Fungi</taxon>
        <taxon>Dikarya</taxon>
        <taxon>Basidiomycota</taxon>
        <taxon>Agaricomycotina</taxon>
        <taxon>Agaricomycetes</taxon>
        <taxon>Polyporales</taxon>
        <taxon>Gelatoporiaceae</taxon>
        <taxon>Obba</taxon>
    </lineage>
</organism>
<gene>
    <name evidence="1" type="ORF">OBBRIDRAFT_716111</name>
</gene>
<reference evidence="1 2" key="1">
    <citation type="submission" date="2016-07" db="EMBL/GenBank/DDBJ databases">
        <title>Draft genome of the white-rot fungus Obba rivulosa 3A-2.</title>
        <authorList>
            <consortium name="DOE Joint Genome Institute"/>
            <person name="Miettinen O."/>
            <person name="Riley R."/>
            <person name="Acob R."/>
            <person name="Barry K."/>
            <person name="Cullen D."/>
            <person name="De Vries R."/>
            <person name="Hainaut M."/>
            <person name="Hatakka A."/>
            <person name="Henrissat B."/>
            <person name="Hilden K."/>
            <person name="Kuo R."/>
            <person name="Labutti K."/>
            <person name="Lipzen A."/>
            <person name="Makela M.R."/>
            <person name="Sandor L."/>
            <person name="Spatafora J.W."/>
            <person name="Grigoriev I.V."/>
            <person name="Hibbett D.S."/>
        </authorList>
    </citation>
    <scope>NUCLEOTIDE SEQUENCE [LARGE SCALE GENOMIC DNA]</scope>
    <source>
        <strain evidence="1 2">3A-2</strain>
    </source>
</reference>
<dbReference type="AlphaFoldDB" id="A0A8E2AQP7"/>
<sequence>MVVTGNSIRHVGERFERSGDTISRYFRRILYILSGADFYNGNLHLPTSTDSISSYIATNPGFYPFFADCVGAINGTHIHFFTSEAAHNATRNHK</sequence>
<feature type="non-terminal residue" evidence="1">
    <location>
        <position position="94"/>
    </location>
</feature>
<evidence type="ECO:0000313" key="1">
    <source>
        <dbReference type="EMBL" id="OCH87604.1"/>
    </source>
</evidence>
<proteinExistence type="predicted"/>
<evidence type="ECO:0000313" key="2">
    <source>
        <dbReference type="Proteomes" id="UP000250043"/>
    </source>
</evidence>